<dbReference type="GO" id="GO:0008270">
    <property type="term" value="F:zinc ion binding"/>
    <property type="evidence" value="ECO:0007669"/>
    <property type="project" value="InterPro"/>
</dbReference>
<feature type="compositionally biased region" description="Basic and acidic residues" evidence="1">
    <location>
        <begin position="83"/>
        <end position="99"/>
    </location>
</feature>
<protein>
    <submittedName>
        <fullName evidence="2">Zinc knuckle-domain-containing protein</fullName>
    </submittedName>
</protein>
<name>A0A1Y2I3X1_9FUNG</name>
<reference evidence="2 3" key="1">
    <citation type="submission" date="2016-07" db="EMBL/GenBank/DDBJ databases">
        <title>Pervasive Adenine N6-methylation of Active Genes in Fungi.</title>
        <authorList>
            <consortium name="DOE Joint Genome Institute"/>
            <person name="Mondo S.J."/>
            <person name="Dannebaum R.O."/>
            <person name="Kuo R.C."/>
            <person name="Labutti K."/>
            <person name="Haridas S."/>
            <person name="Kuo A."/>
            <person name="Salamov A."/>
            <person name="Ahrendt S.R."/>
            <person name="Lipzen A."/>
            <person name="Sullivan W."/>
            <person name="Andreopoulos W.B."/>
            <person name="Clum A."/>
            <person name="Lindquist E."/>
            <person name="Daum C."/>
            <person name="Ramamoorthy G.K."/>
            <person name="Gryganskyi A."/>
            <person name="Culley D."/>
            <person name="Magnuson J.K."/>
            <person name="James T.Y."/>
            <person name="O'Malley M.A."/>
            <person name="Stajich J.E."/>
            <person name="Spatafora J.W."/>
            <person name="Visel A."/>
            <person name="Grigoriev I.V."/>
        </authorList>
    </citation>
    <scope>NUCLEOTIDE SEQUENCE [LARGE SCALE GENOMIC DNA]</scope>
    <source>
        <strain evidence="2 3">PL171</strain>
    </source>
</reference>
<feature type="compositionally biased region" description="Low complexity" evidence="1">
    <location>
        <begin position="171"/>
        <end position="180"/>
    </location>
</feature>
<proteinExistence type="predicted"/>
<dbReference type="OrthoDB" id="437973at2759"/>
<evidence type="ECO:0000313" key="3">
    <source>
        <dbReference type="Proteomes" id="UP000193411"/>
    </source>
</evidence>
<dbReference type="Pfam" id="PF13917">
    <property type="entry name" value="zf-CCHC_3"/>
    <property type="match status" value="1"/>
</dbReference>
<dbReference type="InterPro" id="IPR036875">
    <property type="entry name" value="Znf_CCHC_sf"/>
</dbReference>
<dbReference type="InterPro" id="IPR039715">
    <property type="entry name" value="ZCCHC10"/>
</dbReference>
<feature type="region of interest" description="Disordered" evidence="1">
    <location>
        <begin position="38"/>
        <end position="180"/>
    </location>
</feature>
<feature type="compositionally biased region" description="Basic and acidic residues" evidence="1">
    <location>
        <begin position="54"/>
        <end position="65"/>
    </location>
</feature>
<dbReference type="SUPFAM" id="SSF57756">
    <property type="entry name" value="Retrovirus zinc finger-like domains"/>
    <property type="match status" value="1"/>
</dbReference>
<accession>A0A1Y2I3X1</accession>
<evidence type="ECO:0000313" key="2">
    <source>
        <dbReference type="EMBL" id="ORZ41565.1"/>
    </source>
</evidence>
<sequence>MPLLKDVRPSSRSSASTAVQCQKCLQHGHWTYECKKEAPAYQHRPSRTQQLGKGTDRAPRVKIDPLEIPGLSAKQRAGLVKGTADRLLQEKEKERERERRTRRRSSSSSSASGSESSSSSDTTSSGSDSDSDSDSSSSSSCSSSSSSSDSSRGRSSEGTVPRRHRRHRRYSSSASSSGSS</sequence>
<dbReference type="AlphaFoldDB" id="A0A1Y2I3X1"/>
<comment type="caution">
    <text evidence="2">The sequence shown here is derived from an EMBL/GenBank/DDBJ whole genome shotgun (WGS) entry which is preliminary data.</text>
</comment>
<dbReference type="GO" id="GO:0003676">
    <property type="term" value="F:nucleic acid binding"/>
    <property type="evidence" value="ECO:0007669"/>
    <property type="project" value="InterPro"/>
</dbReference>
<evidence type="ECO:0000256" key="1">
    <source>
        <dbReference type="SAM" id="MobiDB-lite"/>
    </source>
</evidence>
<gene>
    <name evidence="2" type="ORF">BCR44DRAFT_1423072</name>
</gene>
<feature type="non-terminal residue" evidence="2">
    <location>
        <position position="180"/>
    </location>
</feature>
<feature type="compositionally biased region" description="Low complexity" evidence="1">
    <location>
        <begin position="106"/>
        <end position="150"/>
    </location>
</feature>
<organism evidence="2 3">
    <name type="scientific">Catenaria anguillulae PL171</name>
    <dbReference type="NCBI Taxonomy" id="765915"/>
    <lineage>
        <taxon>Eukaryota</taxon>
        <taxon>Fungi</taxon>
        <taxon>Fungi incertae sedis</taxon>
        <taxon>Blastocladiomycota</taxon>
        <taxon>Blastocladiomycetes</taxon>
        <taxon>Blastocladiales</taxon>
        <taxon>Catenariaceae</taxon>
        <taxon>Catenaria</taxon>
    </lineage>
</organism>
<feature type="compositionally biased region" description="Basic residues" evidence="1">
    <location>
        <begin position="161"/>
        <end position="170"/>
    </location>
</feature>
<dbReference type="Proteomes" id="UP000193411">
    <property type="component" value="Unassembled WGS sequence"/>
</dbReference>
<keyword evidence="3" id="KW-1185">Reference proteome</keyword>
<dbReference type="EMBL" id="MCFL01000001">
    <property type="protein sequence ID" value="ORZ41565.1"/>
    <property type="molecule type" value="Genomic_DNA"/>
</dbReference>
<dbReference type="PANTHER" id="PTHR13491:SF0">
    <property type="entry name" value="ZINC FINGER CCHC DOMAIN-CONTAINING PROTEIN 10"/>
    <property type="match status" value="1"/>
</dbReference>
<dbReference type="PANTHER" id="PTHR13491">
    <property type="entry name" value="ZCCHC10 PROTEIN"/>
    <property type="match status" value="1"/>
</dbReference>